<feature type="coiled-coil region" evidence="1">
    <location>
        <begin position="35"/>
        <end position="104"/>
    </location>
</feature>
<feature type="compositionally biased region" description="Basic residues" evidence="2">
    <location>
        <begin position="282"/>
        <end position="291"/>
    </location>
</feature>
<dbReference type="EMBL" id="FN649728">
    <property type="protein sequence ID" value="CBJ27584.1"/>
    <property type="molecule type" value="Genomic_DNA"/>
</dbReference>
<keyword evidence="4" id="KW-1185">Reference proteome</keyword>
<sequence length="675" mass="72929">MRRRLEEAASARAAEAQRDVVAEKPKTLAARRENAELVRAQSEACERRVAELRREQQALEILEAQGRQLVIDANVVRGERERIFRRADERARQRRAEREAAERRVWEVRGEGHATAVRAESVLREEGRSMRPVSQLKDPQEARRIVDKLEARKAKDVAVLQRVSAEDVAKVTEVAISVPTCGSRCIPRRWSCCCWCRRHGGSVRSPVCRNAGGRALVQGGPDAGGSGPDAVLRAGYSIAHGCPDSRGAGWQAQGLGLRVRGRSCSRRWRKSRGSWTPTRSGSRPHPRTGRAVPRRWFRLQREPVRPWFGPFVEKARRWTSLTGSFLTGVGADRAPSAEGTTGVTGSRLTSVGLGSGFTVGLDRSLTASDPLPRATGKDVSIASGTTAGESPSGLHDRTGTSEPSSLSQPSSAPYLSRTSTAALFPRMARTTAGLAPAGVGTTSAERPSPSLGAAATLTALVSRTPAIFATSVSTTVPGLGVPSLALATLPHESPGSHERCYSLLEGLRRVRYHQHPGLLGQAHGLLHFGRQGIGRFRRVGGTSSSRTSDGECIGNRTSEPRFSDLGNLCHVLRGDTLQHCDVLSFPGLQLVYNTPRLLRVFQLRHRPHRTPLLTEDGLGPHSSRVALAADLPDPALGRLPLRAALASPLVRTPEDPLPLSPHDVGIDHELPSLGL</sequence>
<evidence type="ECO:0000313" key="3">
    <source>
        <dbReference type="EMBL" id="CBJ27584.1"/>
    </source>
</evidence>
<feature type="region of interest" description="Disordered" evidence="2">
    <location>
        <begin position="364"/>
        <end position="414"/>
    </location>
</feature>
<dbReference type="EMBL" id="FN648981">
    <property type="protein sequence ID" value="CBJ27584.1"/>
    <property type="molecule type" value="Genomic_DNA"/>
</dbReference>
<gene>
    <name evidence="3" type="ORF">Esi_0075_0071</name>
</gene>
<protein>
    <submittedName>
        <fullName evidence="3">Uncharacterized protein</fullName>
    </submittedName>
</protein>
<proteinExistence type="predicted"/>
<dbReference type="AlphaFoldDB" id="D7G6J9"/>
<keyword evidence="1" id="KW-0175">Coiled coil</keyword>
<evidence type="ECO:0000256" key="2">
    <source>
        <dbReference type="SAM" id="MobiDB-lite"/>
    </source>
</evidence>
<feature type="region of interest" description="Disordered" evidence="2">
    <location>
        <begin position="268"/>
        <end position="291"/>
    </location>
</feature>
<reference evidence="3 4" key="1">
    <citation type="journal article" date="2010" name="Nature">
        <title>The Ectocarpus genome and the independent evolution of multicellularity in brown algae.</title>
        <authorList>
            <person name="Cock J.M."/>
            <person name="Sterck L."/>
            <person name="Rouze P."/>
            <person name="Scornet D."/>
            <person name="Allen A.E."/>
            <person name="Amoutzias G."/>
            <person name="Anthouard V."/>
            <person name="Artiguenave F."/>
            <person name="Aury J.M."/>
            <person name="Badger J.H."/>
            <person name="Beszteri B."/>
            <person name="Billiau K."/>
            <person name="Bonnet E."/>
            <person name="Bothwell J.H."/>
            <person name="Bowler C."/>
            <person name="Boyen C."/>
            <person name="Brownlee C."/>
            <person name="Carrano C.J."/>
            <person name="Charrier B."/>
            <person name="Cho G.Y."/>
            <person name="Coelho S.M."/>
            <person name="Collen J."/>
            <person name="Corre E."/>
            <person name="Da Silva C."/>
            <person name="Delage L."/>
            <person name="Delaroque N."/>
            <person name="Dittami S.M."/>
            <person name="Doulbeau S."/>
            <person name="Elias M."/>
            <person name="Farnham G."/>
            <person name="Gachon C.M."/>
            <person name="Gschloessl B."/>
            <person name="Heesch S."/>
            <person name="Jabbari K."/>
            <person name="Jubin C."/>
            <person name="Kawai H."/>
            <person name="Kimura K."/>
            <person name="Kloareg B."/>
            <person name="Kupper F.C."/>
            <person name="Lang D."/>
            <person name="Le Bail A."/>
            <person name="Leblanc C."/>
            <person name="Lerouge P."/>
            <person name="Lohr M."/>
            <person name="Lopez P.J."/>
            <person name="Martens C."/>
            <person name="Maumus F."/>
            <person name="Michel G."/>
            <person name="Miranda-Saavedra D."/>
            <person name="Morales J."/>
            <person name="Moreau H."/>
            <person name="Motomura T."/>
            <person name="Nagasato C."/>
            <person name="Napoli C.A."/>
            <person name="Nelson D.R."/>
            <person name="Nyvall-Collen P."/>
            <person name="Peters A.F."/>
            <person name="Pommier C."/>
            <person name="Potin P."/>
            <person name="Poulain J."/>
            <person name="Quesneville H."/>
            <person name="Read B."/>
            <person name="Rensing S.A."/>
            <person name="Ritter A."/>
            <person name="Rousvoal S."/>
            <person name="Samanta M."/>
            <person name="Samson G."/>
            <person name="Schroeder D.C."/>
            <person name="Segurens B."/>
            <person name="Strittmatter M."/>
            <person name="Tonon T."/>
            <person name="Tregear J.W."/>
            <person name="Valentin K."/>
            <person name="von Dassow P."/>
            <person name="Yamagishi T."/>
            <person name="Van de Peer Y."/>
            <person name="Wincker P."/>
        </authorList>
    </citation>
    <scope>NUCLEOTIDE SEQUENCE [LARGE SCALE GENOMIC DNA]</scope>
    <source>
        <strain evidence="4">Ec32 / CCAP1310/4</strain>
    </source>
</reference>
<evidence type="ECO:0000313" key="4">
    <source>
        <dbReference type="Proteomes" id="UP000002630"/>
    </source>
</evidence>
<accession>D7G6J9</accession>
<organism evidence="3 4">
    <name type="scientific">Ectocarpus siliculosus</name>
    <name type="common">Brown alga</name>
    <name type="synonym">Conferva siliculosa</name>
    <dbReference type="NCBI Taxonomy" id="2880"/>
    <lineage>
        <taxon>Eukaryota</taxon>
        <taxon>Sar</taxon>
        <taxon>Stramenopiles</taxon>
        <taxon>Ochrophyta</taxon>
        <taxon>PX clade</taxon>
        <taxon>Phaeophyceae</taxon>
        <taxon>Ectocarpales</taxon>
        <taxon>Ectocarpaceae</taxon>
        <taxon>Ectocarpus</taxon>
    </lineage>
</organism>
<name>D7G6J9_ECTSI</name>
<dbReference type="Proteomes" id="UP000002630">
    <property type="component" value="Linkage Group LG03"/>
</dbReference>
<dbReference type="InParanoid" id="D7G6J9"/>
<feature type="compositionally biased region" description="Low complexity" evidence="2">
    <location>
        <begin position="401"/>
        <end position="414"/>
    </location>
</feature>
<evidence type="ECO:0000256" key="1">
    <source>
        <dbReference type="SAM" id="Coils"/>
    </source>
</evidence>